<dbReference type="OrthoDB" id="675330at2"/>
<name>A0A1L3J3N8_9FLAO</name>
<dbReference type="RefSeq" id="WP_072552389.1">
    <property type="nucleotide sequence ID" value="NZ_CP018153.1"/>
</dbReference>
<reference evidence="2 3" key="1">
    <citation type="submission" date="2016-11" db="EMBL/GenBank/DDBJ databases">
        <title>Gramella sp. LPB0144 isolated from marine environment.</title>
        <authorList>
            <person name="Kim E."/>
            <person name="Yi H."/>
        </authorList>
    </citation>
    <scope>NUCLEOTIDE SEQUENCE [LARGE SCALE GENOMIC DNA]</scope>
    <source>
        <strain evidence="2 3">LPB0144</strain>
    </source>
</reference>
<dbReference type="STRING" id="1913577.LPB144_04600"/>
<keyword evidence="1" id="KW-0732">Signal</keyword>
<organism evidence="2 3">
    <name type="scientific">Christiangramia salexigens</name>
    <dbReference type="NCBI Taxonomy" id="1913577"/>
    <lineage>
        <taxon>Bacteria</taxon>
        <taxon>Pseudomonadati</taxon>
        <taxon>Bacteroidota</taxon>
        <taxon>Flavobacteriia</taxon>
        <taxon>Flavobacteriales</taxon>
        <taxon>Flavobacteriaceae</taxon>
        <taxon>Christiangramia</taxon>
    </lineage>
</organism>
<protein>
    <recommendedName>
        <fullName evidence="4">Sensor of ECF-type sigma factor</fullName>
    </recommendedName>
</protein>
<sequence>MKKALIISLLLLGFINPVMAQDTDRKENHERIKALKVAFFTQELKLTDKLSEKFWPIYNQYEEQRRKLHKREHIDLANVECITEDEADDLIKEFLAVESEEYKIKKQLFKDLKEIITAKDIIRIHKLEDEFHKKLIKEYRSKKERNDTNSNE</sequence>
<dbReference type="EMBL" id="CP018153">
    <property type="protein sequence ID" value="APG59737.1"/>
    <property type="molecule type" value="Genomic_DNA"/>
</dbReference>
<dbReference type="KEGG" id="grl:LPB144_04600"/>
<dbReference type="Proteomes" id="UP000182510">
    <property type="component" value="Chromosome"/>
</dbReference>
<evidence type="ECO:0000313" key="2">
    <source>
        <dbReference type="EMBL" id="APG59737.1"/>
    </source>
</evidence>
<accession>A0A1L3J3N8</accession>
<dbReference type="AlphaFoldDB" id="A0A1L3J3N8"/>
<feature type="signal peptide" evidence="1">
    <location>
        <begin position="1"/>
        <end position="20"/>
    </location>
</feature>
<evidence type="ECO:0008006" key="4">
    <source>
        <dbReference type="Google" id="ProtNLM"/>
    </source>
</evidence>
<gene>
    <name evidence="2" type="ORF">LPB144_04600</name>
</gene>
<evidence type="ECO:0000313" key="3">
    <source>
        <dbReference type="Proteomes" id="UP000182510"/>
    </source>
</evidence>
<keyword evidence="3" id="KW-1185">Reference proteome</keyword>
<proteinExistence type="predicted"/>
<evidence type="ECO:0000256" key="1">
    <source>
        <dbReference type="SAM" id="SignalP"/>
    </source>
</evidence>
<feature type="chain" id="PRO_5012182474" description="Sensor of ECF-type sigma factor" evidence="1">
    <location>
        <begin position="21"/>
        <end position="152"/>
    </location>
</feature>